<proteinExistence type="predicted"/>
<sequence length="153" mass="17944">MYNFNVPPVIQRERLEICKKCKWYNHKWGTCGTPLIGGTVDPEENFVTYYKEPVKLCGCFMSHKVKYRFTSCPAHKWSALNWSEKDILALSDFIERIDGAPKITQEDNEVLFRFFSQMTGKREQPTTCASCIRELITEFRRQLGKLNENHSPR</sequence>
<accession>A0A6J5QV58</accession>
<reference evidence="1" key="1">
    <citation type="submission" date="2020-05" db="EMBL/GenBank/DDBJ databases">
        <authorList>
            <person name="Chiriac C."/>
            <person name="Salcher M."/>
            <person name="Ghai R."/>
            <person name="Kavagutti S V."/>
        </authorList>
    </citation>
    <scope>NUCLEOTIDE SEQUENCE</scope>
</reference>
<gene>
    <name evidence="1" type="ORF">UFOVP1175_37</name>
</gene>
<dbReference type="EMBL" id="LR797129">
    <property type="protein sequence ID" value="CAB4188569.1"/>
    <property type="molecule type" value="Genomic_DNA"/>
</dbReference>
<evidence type="ECO:0000313" key="1">
    <source>
        <dbReference type="EMBL" id="CAB4188569.1"/>
    </source>
</evidence>
<organism evidence="1">
    <name type="scientific">uncultured Caudovirales phage</name>
    <dbReference type="NCBI Taxonomy" id="2100421"/>
    <lineage>
        <taxon>Viruses</taxon>
        <taxon>Duplodnaviria</taxon>
        <taxon>Heunggongvirae</taxon>
        <taxon>Uroviricota</taxon>
        <taxon>Caudoviricetes</taxon>
        <taxon>Peduoviridae</taxon>
        <taxon>Maltschvirus</taxon>
        <taxon>Maltschvirus maltsch</taxon>
    </lineage>
</organism>
<name>A0A6J5QV58_9CAUD</name>
<protein>
    <submittedName>
        <fullName evidence="1">Uncharacterized protein</fullName>
    </submittedName>
</protein>